<keyword evidence="1" id="KW-0812">Transmembrane</keyword>
<dbReference type="EMBL" id="JBHUGY010000026">
    <property type="protein sequence ID" value="MFD2054549.1"/>
    <property type="molecule type" value="Genomic_DNA"/>
</dbReference>
<dbReference type="RefSeq" id="WP_379020214.1">
    <property type="nucleotide sequence ID" value="NZ_JBHUGY010000026.1"/>
</dbReference>
<evidence type="ECO:0000313" key="2">
    <source>
        <dbReference type="EMBL" id="MFD2054549.1"/>
    </source>
</evidence>
<evidence type="ECO:0000256" key="1">
    <source>
        <dbReference type="SAM" id="Phobius"/>
    </source>
</evidence>
<keyword evidence="1" id="KW-1133">Transmembrane helix</keyword>
<feature type="transmembrane region" description="Helical" evidence="1">
    <location>
        <begin position="64"/>
        <end position="85"/>
    </location>
</feature>
<accession>A0ABW4WDN7</accession>
<gene>
    <name evidence="2" type="ORF">ACFSQT_16075</name>
</gene>
<comment type="caution">
    <text evidence="2">The sequence shown here is derived from an EMBL/GenBank/DDBJ whole genome shotgun (WGS) entry which is preliminary data.</text>
</comment>
<sequence length="87" mass="9193">MKASELPCSGSFPTFEVIFVREPSLLPVFGKLGVKAPVATVTAPVSSAGVASRLREFLAVHGGMVLKLSIIAWTVLILAAVFFMMQG</sequence>
<keyword evidence="1" id="KW-0472">Membrane</keyword>
<keyword evidence="3" id="KW-1185">Reference proteome</keyword>
<proteinExistence type="predicted"/>
<name>A0ABW4WDN7_9HYPH</name>
<protein>
    <submittedName>
        <fullName evidence="2">Uncharacterized protein</fullName>
    </submittedName>
</protein>
<dbReference type="Proteomes" id="UP001597349">
    <property type="component" value="Unassembled WGS sequence"/>
</dbReference>
<reference evidence="3" key="1">
    <citation type="journal article" date="2019" name="Int. J. Syst. Evol. Microbiol.">
        <title>The Global Catalogue of Microorganisms (GCM) 10K type strain sequencing project: providing services to taxonomists for standard genome sequencing and annotation.</title>
        <authorList>
            <consortium name="The Broad Institute Genomics Platform"/>
            <consortium name="The Broad Institute Genome Sequencing Center for Infectious Disease"/>
            <person name="Wu L."/>
            <person name="Ma J."/>
        </authorList>
    </citation>
    <scope>NUCLEOTIDE SEQUENCE [LARGE SCALE GENOMIC DNA]</scope>
    <source>
        <strain evidence="3">CGMCC 1.16226</strain>
    </source>
</reference>
<organism evidence="2 3">
    <name type="scientific">Mesorhizobium calcicola</name>
    <dbReference type="NCBI Taxonomy" id="1300310"/>
    <lineage>
        <taxon>Bacteria</taxon>
        <taxon>Pseudomonadati</taxon>
        <taxon>Pseudomonadota</taxon>
        <taxon>Alphaproteobacteria</taxon>
        <taxon>Hyphomicrobiales</taxon>
        <taxon>Phyllobacteriaceae</taxon>
        <taxon>Mesorhizobium</taxon>
    </lineage>
</organism>
<evidence type="ECO:0000313" key="3">
    <source>
        <dbReference type="Proteomes" id="UP001597349"/>
    </source>
</evidence>